<evidence type="ECO:0000313" key="14">
    <source>
        <dbReference type="EMBL" id="HIU22464.1"/>
    </source>
</evidence>
<comment type="similarity">
    <text evidence="2 10">Belongs to the 'phage' integrase family. XerC subfamily.</text>
</comment>
<name>A0A9D1L2E6_9BACT</name>
<dbReference type="InterPro" id="IPR011931">
    <property type="entry name" value="Recomb_XerC"/>
</dbReference>
<evidence type="ECO:0000259" key="12">
    <source>
        <dbReference type="PROSITE" id="PS51898"/>
    </source>
</evidence>
<feature type="active site" evidence="10">
    <location>
        <position position="146"/>
    </location>
</feature>
<keyword evidence="7 10" id="KW-0238">DNA-binding</keyword>
<dbReference type="AlphaFoldDB" id="A0A9D1L2E6"/>
<evidence type="ECO:0000256" key="5">
    <source>
        <dbReference type="ARBA" id="ARBA00022829"/>
    </source>
</evidence>
<organism evidence="14 15">
    <name type="scientific">Candidatus Fimihabitans intestinipullorum</name>
    <dbReference type="NCBI Taxonomy" id="2840820"/>
    <lineage>
        <taxon>Bacteria</taxon>
        <taxon>Bacillati</taxon>
        <taxon>Mycoplasmatota</taxon>
        <taxon>Mycoplasmatota incertae sedis</taxon>
        <taxon>Candidatus Fimihabitans</taxon>
    </lineage>
</organism>
<dbReference type="GO" id="GO:0005737">
    <property type="term" value="C:cytoplasm"/>
    <property type="evidence" value="ECO:0007669"/>
    <property type="project" value="UniProtKB-SubCell"/>
</dbReference>
<dbReference type="Gene3D" id="1.10.150.130">
    <property type="match status" value="1"/>
</dbReference>
<comment type="subunit">
    <text evidence="10">Forms a cyclic heterotetrameric complex composed of two molecules of XerC and two molecules of XerD.</text>
</comment>
<evidence type="ECO:0000259" key="13">
    <source>
        <dbReference type="PROSITE" id="PS51900"/>
    </source>
</evidence>
<evidence type="ECO:0000256" key="1">
    <source>
        <dbReference type="ARBA" id="ARBA00004496"/>
    </source>
</evidence>
<dbReference type="InterPro" id="IPR050090">
    <property type="entry name" value="Tyrosine_recombinase_XerCD"/>
</dbReference>
<dbReference type="InterPro" id="IPR044068">
    <property type="entry name" value="CB"/>
</dbReference>
<dbReference type="InterPro" id="IPR023009">
    <property type="entry name" value="Tyrosine_recombinase_XerC/XerD"/>
</dbReference>
<dbReference type="NCBIfam" id="NF001399">
    <property type="entry name" value="PRK00283.1"/>
    <property type="match status" value="1"/>
</dbReference>
<dbReference type="InterPro" id="IPR004107">
    <property type="entry name" value="Integrase_SAM-like_N"/>
</dbReference>
<feature type="active site" evidence="10">
    <location>
        <position position="267"/>
    </location>
</feature>
<reference evidence="14" key="1">
    <citation type="submission" date="2020-10" db="EMBL/GenBank/DDBJ databases">
        <authorList>
            <person name="Gilroy R."/>
        </authorList>
    </citation>
    <scope>NUCLEOTIDE SEQUENCE</scope>
    <source>
        <strain evidence="14">CHK197-8231</strain>
    </source>
</reference>
<comment type="subcellular location">
    <subcellularLocation>
        <location evidence="1 10">Cytoplasm</location>
    </subcellularLocation>
</comment>
<evidence type="ECO:0000256" key="4">
    <source>
        <dbReference type="ARBA" id="ARBA00022618"/>
    </source>
</evidence>
<comment type="function">
    <text evidence="10">Site-specific tyrosine recombinase, which acts by catalyzing the cutting and rejoining of the recombining DNA molecules. The XerC-XerD complex is essential to convert dimers of the bacterial chromosome into monomers to permit their segregation at cell division. It also contributes to the segregational stability of plasmids.</text>
</comment>
<evidence type="ECO:0000256" key="8">
    <source>
        <dbReference type="ARBA" id="ARBA00023172"/>
    </source>
</evidence>
<feature type="active site" evidence="10">
    <location>
        <position position="170"/>
    </location>
</feature>
<keyword evidence="9 10" id="KW-0131">Cell cycle</keyword>
<feature type="active site" evidence="10">
    <location>
        <position position="241"/>
    </location>
</feature>
<dbReference type="SUPFAM" id="SSF56349">
    <property type="entry name" value="DNA breaking-rejoining enzymes"/>
    <property type="match status" value="1"/>
</dbReference>
<accession>A0A9D1L2E6</accession>
<dbReference type="Pfam" id="PF02899">
    <property type="entry name" value="Phage_int_SAM_1"/>
    <property type="match status" value="1"/>
</dbReference>
<dbReference type="InterPro" id="IPR002104">
    <property type="entry name" value="Integrase_catalytic"/>
</dbReference>
<comment type="caution">
    <text evidence="14">The sequence shown here is derived from an EMBL/GenBank/DDBJ whole genome shotgun (WGS) entry which is preliminary data.</text>
</comment>
<dbReference type="EMBL" id="DVML01000014">
    <property type="protein sequence ID" value="HIU22464.1"/>
    <property type="molecule type" value="Genomic_DNA"/>
</dbReference>
<dbReference type="GO" id="GO:0007059">
    <property type="term" value="P:chromosome segregation"/>
    <property type="evidence" value="ECO:0007669"/>
    <property type="project" value="UniProtKB-UniRule"/>
</dbReference>
<dbReference type="GO" id="GO:0006313">
    <property type="term" value="P:DNA transposition"/>
    <property type="evidence" value="ECO:0007669"/>
    <property type="project" value="UniProtKB-UniRule"/>
</dbReference>
<dbReference type="PANTHER" id="PTHR30349">
    <property type="entry name" value="PHAGE INTEGRASE-RELATED"/>
    <property type="match status" value="1"/>
</dbReference>
<dbReference type="InterPro" id="IPR010998">
    <property type="entry name" value="Integrase_recombinase_N"/>
</dbReference>
<dbReference type="HAMAP" id="MF_01808">
    <property type="entry name" value="Recomb_XerC_XerD"/>
    <property type="match status" value="1"/>
</dbReference>
<dbReference type="InterPro" id="IPR011010">
    <property type="entry name" value="DNA_brk_join_enz"/>
</dbReference>
<sequence>MEKWIDMYLKYICIEKNYSDDTVASYEEDLNHFWRFLEKEAISSIREIDYSTVRMYLRFLYEEKYSKKTISRHISTLRSFFKYLRKENVIDENPMTLISNPKQDKRLPNYLNHEQLEEFLALPDQTTPIGMRDALLLEMIYATGVRVGELVSLKLEDISSHRHEIKILGKGRKERYVLFGSRCERLLNQYLKQSRSLLIGEKIHSYLFVNVHGNPLTVSGVRYAIEKLLKNHPMSLHITPHTLRHTFATDLLNEGADLKVVQELLGHENLKTTQIYTHITNDRLRSVYLHAHPRAKEK</sequence>
<dbReference type="Proteomes" id="UP000824087">
    <property type="component" value="Unassembled WGS sequence"/>
</dbReference>
<dbReference type="GO" id="GO:0009037">
    <property type="term" value="F:tyrosine-based site-specific recombinase activity"/>
    <property type="evidence" value="ECO:0007669"/>
    <property type="project" value="UniProtKB-UniRule"/>
</dbReference>
<reference evidence="14" key="2">
    <citation type="journal article" date="2021" name="PeerJ">
        <title>Extensive microbial diversity within the chicken gut microbiome revealed by metagenomics and culture.</title>
        <authorList>
            <person name="Gilroy R."/>
            <person name="Ravi A."/>
            <person name="Getino M."/>
            <person name="Pursley I."/>
            <person name="Horton D.L."/>
            <person name="Alikhan N.F."/>
            <person name="Baker D."/>
            <person name="Gharbi K."/>
            <person name="Hall N."/>
            <person name="Watson M."/>
            <person name="Adriaenssens E.M."/>
            <person name="Foster-Nyarko E."/>
            <person name="Jarju S."/>
            <person name="Secka A."/>
            <person name="Antonio M."/>
            <person name="Oren A."/>
            <person name="Chaudhuri R.R."/>
            <person name="La Ragione R."/>
            <person name="Hildebrand F."/>
            <person name="Pallen M.J."/>
        </authorList>
    </citation>
    <scope>NUCLEOTIDE SEQUENCE</scope>
    <source>
        <strain evidence="14">CHK197-8231</strain>
    </source>
</reference>
<feature type="active site" description="O-(3'-phospho-DNA)-tyrosine intermediate" evidence="10">
    <location>
        <position position="276"/>
    </location>
</feature>
<dbReference type="PROSITE" id="PS51900">
    <property type="entry name" value="CB"/>
    <property type="match status" value="1"/>
</dbReference>
<keyword evidence="4 10" id="KW-0132">Cell division</keyword>
<dbReference type="NCBIfam" id="NF040815">
    <property type="entry name" value="recomb_XerA_Arch"/>
    <property type="match status" value="1"/>
</dbReference>
<feature type="domain" description="Core-binding (CB)" evidence="13">
    <location>
        <begin position="1"/>
        <end position="85"/>
    </location>
</feature>
<keyword evidence="6 10" id="KW-0229">DNA integration</keyword>
<keyword evidence="8 10" id="KW-0233">DNA recombination</keyword>
<evidence type="ECO:0000256" key="6">
    <source>
        <dbReference type="ARBA" id="ARBA00022908"/>
    </source>
</evidence>
<protein>
    <recommendedName>
        <fullName evidence="10 11">Tyrosine recombinase XerC</fullName>
    </recommendedName>
</protein>
<dbReference type="GO" id="GO:0051301">
    <property type="term" value="P:cell division"/>
    <property type="evidence" value="ECO:0007669"/>
    <property type="project" value="UniProtKB-UniRule"/>
</dbReference>
<keyword evidence="5 10" id="KW-0159">Chromosome partition</keyword>
<evidence type="ECO:0000256" key="3">
    <source>
        <dbReference type="ARBA" id="ARBA00022490"/>
    </source>
</evidence>
<dbReference type="GO" id="GO:0003677">
    <property type="term" value="F:DNA binding"/>
    <property type="evidence" value="ECO:0007669"/>
    <property type="project" value="UniProtKB-UniRule"/>
</dbReference>
<dbReference type="Pfam" id="PF00589">
    <property type="entry name" value="Phage_integrase"/>
    <property type="match status" value="1"/>
</dbReference>
<proteinExistence type="inferred from homology"/>
<dbReference type="CDD" id="cd00798">
    <property type="entry name" value="INT_XerDC_C"/>
    <property type="match status" value="1"/>
</dbReference>
<dbReference type="NCBIfam" id="TIGR02224">
    <property type="entry name" value="recomb_XerC"/>
    <property type="match status" value="1"/>
</dbReference>
<evidence type="ECO:0000313" key="15">
    <source>
        <dbReference type="Proteomes" id="UP000824087"/>
    </source>
</evidence>
<evidence type="ECO:0000256" key="10">
    <source>
        <dbReference type="HAMAP-Rule" id="MF_01808"/>
    </source>
</evidence>
<evidence type="ECO:0000256" key="2">
    <source>
        <dbReference type="ARBA" id="ARBA00006657"/>
    </source>
</evidence>
<evidence type="ECO:0000256" key="11">
    <source>
        <dbReference type="NCBIfam" id="TIGR02224"/>
    </source>
</evidence>
<evidence type="ECO:0000256" key="9">
    <source>
        <dbReference type="ARBA" id="ARBA00023306"/>
    </source>
</evidence>
<keyword evidence="3 10" id="KW-0963">Cytoplasm</keyword>
<dbReference type="InterPro" id="IPR013762">
    <property type="entry name" value="Integrase-like_cat_sf"/>
</dbReference>
<gene>
    <name evidence="10 14" type="primary">xerC</name>
    <name evidence="14" type="ORF">IAD49_02655</name>
</gene>
<dbReference type="PROSITE" id="PS51898">
    <property type="entry name" value="TYR_RECOMBINASE"/>
    <property type="match status" value="1"/>
</dbReference>
<dbReference type="PANTHER" id="PTHR30349:SF77">
    <property type="entry name" value="TYROSINE RECOMBINASE XERC"/>
    <property type="match status" value="1"/>
</dbReference>
<dbReference type="Gene3D" id="1.10.443.10">
    <property type="entry name" value="Intergrase catalytic core"/>
    <property type="match status" value="1"/>
</dbReference>
<evidence type="ECO:0000256" key="7">
    <source>
        <dbReference type="ARBA" id="ARBA00023125"/>
    </source>
</evidence>
<feature type="domain" description="Tyr recombinase" evidence="12">
    <location>
        <begin position="106"/>
        <end position="289"/>
    </location>
</feature>
<feature type="active site" evidence="10">
    <location>
        <position position="244"/>
    </location>
</feature>